<dbReference type="Proteomes" id="UP000654947">
    <property type="component" value="Unassembled WGS sequence"/>
</dbReference>
<sequence length="114" mass="12162">MDRDRTAPGPAHRTGPGLTMDQHGHHGTGTGLLVPGTWMTATLLGIAAHNILAKTIYAVPPDGVPLEQARAGAELMYYAGAPVEIALLFLVCRPWLLPRRGRESAHSPARPQTP</sequence>
<reference evidence="3 4" key="1">
    <citation type="journal article" date="2014" name="Int. J. Syst. Evol. Microbiol.">
        <title>Complete genome sequence of Corynebacterium casei LMG S-19264T (=DSM 44701T), isolated from a smear-ripened cheese.</title>
        <authorList>
            <consortium name="US DOE Joint Genome Institute (JGI-PGF)"/>
            <person name="Walter F."/>
            <person name="Albersmeier A."/>
            <person name="Kalinowski J."/>
            <person name="Ruckert C."/>
        </authorList>
    </citation>
    <scope>NUCLEOTIDE SEQUENCE [LARGE SCALE GENOMIC DNA]</scope>
    <source>
        <strain evidence="3 4">KCTC 19473</strain>
    </source>
</reference>
<feature type="region of interest" description="Disordered" evidence="1">
    <location>
        <begin position="1"/>
        <end position="28"/>
    </location>
</feature>
<evidence type="ECO:0000313" key="4">
    <source>
        <dbReference type="Proteomes" id="UP000654947"/>
    </source>
</evidence>
<evidence type="ECO:0000313" key="3">
    <source>
        <dbReference type="EMBL" id="GHD16780.1"/>
    </source>
</evidence>
<keyword evidence="2" id="KW-1133">Transmembrane helix</keyword>
<protein>
    <submittedName>
        <fullName evidence="3">Uncharacterized protein</fullName>
    </submittedName>
</protein>
<keyword evidence="4" id="KW-1185">Reference proteome</keyword>
<accession>A0A918X8D1</accession>
<dbReference type="EMBL" id="BMXL01000002">
    <property type="protein sequence ID" value="GHD16780.1"/>
    <property type="molecule type" value="Genomic_DNA"/>
</dbReference>
<dbReference type="AlphaFoldDB" id="A0A918X8D1"/>
<evidence type="ECO:0000256" key="2">
    <source>
        <dbReference type="SAM" id="Phobius"/>
    </source>
</evidence>
<name>A0A918X8D1_9ACTN</name>
<keyword evidence="2" id="KW-0472">Membrane</keyword>
<gene>
    <name evidence="3" type="ORF">GCM10007147_05240</name>
</gene>
<proteinExistence type="predicted"/>
<comment type="caution">
    <text evidence="3">The sequence shown here is derived from an EMBL/GenBank/DDBJ whole genome shotgun (WGS) entry which is preliminary data.</text>
</comment>
<feature type="transmembrane region" description="Helical" evidence="2">
    <location>
        <begin position="75"/>
        <end position="96"/>
    </location>
</feature>
<keyword evidence="2" id="KW-0812">Transmembrane</keyword>
<evidence type="ECO:0000256" key="1">
    <source>
        <dbReference type="SAM" id="MobiDB-lite"/>
    </source>
</evidence>
<organism evidence="3 4">
    <name type="scientific">Nocardiopsis kunsanensis</name>
    <dbReference type="NCBI Taxonomy" id="141693"/>
    <lineage>
        <taxon>Bacteria</taxon>
        <taxon>Bacillati</taxon>
        <taxon>Actinomycetota</taxon>
        <taxon>Actinomycetes</taxon>
        <taxon>Streptosporangiales</taxon>
        <taxon>Nocardiopsidaceae</taxon>
        <taxon>Nocardiopsis</taxon>
    </lineage>
</organism>